<dbReference type="RefSeq" id="WP_091305289.1">
    <property type="nucleotide sequence ID" value="NZ_FNSO01000003.1"/>
</dbReference>
<keyword evidence="2" id="KW-0812">Transmembrane</keyword>
<keyword evidence="2" id="KW-0472">Membrane</keyword>
<proteinExistence type="predicted"/>
<sequence>MTNPDGTAPVETKVKAGTAAATLTAGVLSLLALYVFHGVVPDWVSAIVETAVTGLLTFAAAWWAKHTPRPLGPAVPPPVVSGPGVLPDDHPPADYAG</sequence>
<evidence type="ECO:0000256" key="2">
    <source>
        <dbReference type="SAM" id="Phobius"/>
    </source>
</evidence>
<keyword evidence="4" id="KW-1185">Reference proteome</keyword>
<keyword evidence="2" id="KW-1133">Transmembrane helix</keyword>
<evidence type="ECO:0000313" key="3">
    <source>
        <dbReference type="EMBL" id="SEB43706.1"/>
    </source>
</evidence>
<evidence type="ECO:0008006" key="5">
    <source>
        <dbReference type="Google" id="ProtNLM"/>
    </source>
</evidence>
<feature type="transmembrane region" description="Helical" evidence="2">
    <location>
        <begin position="43"/>
        <end position="64"/>
    </location>
</feature>
<gene>
    <name evidence="3" type="ORF">SAMN04489727_1736</name>
</gene>
<reference evidence="4" key="1">
    <citation type="submission" date="2016-10" db="EMBL/GenBank/DDBJ databases">
        <authorList>
            <person name="Varghese N."/>
            <person name="Submissions S."/>
        </authorList>
    </citation>
    <scope>NUCLEOTIDE SEQUENCE [LARGE SCALE GENOMIC DNA]</scope>
    <source>
        <strain evidence="4">DSM 44544</strain>
    </source>
</reference>
<dbReference type="AlphaFoldDB" id="A0A1H4JCJ8"/>
<protein>
    <recommendedName>
        <fullName evidence="5">Holin</fullName>
    </recommendedName>
</protein>
<feature type="region of interest" description="Disordered" evidence="1">
    <location>
        <begin position="74"/>
        <end position="97"/>
    </location>
</feature>
<dbReference type="STRING" id="208445.SAMN04489727_1736"/>
<dbReference type="OrthoDB" id="158512at2070"/>
<dbReference type="EMBL" id="FNSO01000003">
    <property type="protein sequence ID" value="SEB43706.1"/>
    <property type="molecule type" value="Genomic_DNA"/>
</dbReference>
<dbReference type="Proteomes" id="UP000199622">
    <property type="component" value="Unassembled WGS sequence"/>
</dbReference>
<evidence type="ECO:0000256" key="1">
    <source>
        <dbReference type="SAM" id="MobiDB-lite"/>
    </source>
</evidence>
<feature type="transmembrane region" description="Helical" evidence="2">
    <location>
        <begin position="16"/>
        <end position="37"/>
    </location>
</feature>
<feature type="compositionally biased region" description="Basic and acidic residues" evidence="1">
    <location>
        <begin position="87"/>
        <end position="97"/>
    </location>
</feature>
<evidence type="ECO:0000313" key="4">
    <source>
        <dbReference type="Proteomes" id="UP000199622"/>
    </source>
</evidence>
<accession>A0A1H4JCJ8</accession>
<name>A0A1H4JCJ8_9PSEU</name>
<organism evidence="3 4">
    <name type="scientific">Amycolatopsis tolypomycina</name>
    <dbReference type="NCBI Taxonomy" id="208445"/>
    <lineage>
        <taxon>Bacteria</taxon>
        <taxon>Bacillati</taxon>
        <taxon>Actinomycetota</taxon>
        <taxon>Actinomycetes</taxon>
        <taxon>Pseudonocardiales</taxon>
        <taxon>Pseudonocardiaceae</taxon>
        <taxon>Amycolatopsis</taxon>
    </lineage>
</organism>